<protein>
    <submittedName>
        <fullName evidence="1">Uncharacterized protein</fullName>
    </submittedName>
</protein>
<proteinExistence type="predicted"/>
<comment type="caution">
    <text evidence="1">The sequence shown here is derived from an EMBL/GenBank/DDBJ whole genome shotgun (WGS) entry which is preliminary data.</text>
</comment>
<sequence length="150" mass="16264">MMVLLAERVINLLKEAAPTSELQELLQLTADLVQSSGPPYTSVYLYMLHGEELILEAFSGRETEHTRIKVGHGVCGTAVAEGKDQNVGDVRACTNYIACNLFTKSELVVLIHKNGTILGQIDVDSDCLDPFSTAEEASLKQITDVLGSLL</sequence>
<name>A0ACC2BI53_DIPCM</name>
<evidence type="ECO:0000313" key="2">
    <source>
        <dbReference type="Proteomes" id="UP001162992"/>
    </source>
</evidence>
<dbReference type="Proteomes" id="UP001162992">
    <property type="component" value="Chromosome 15"/>
</dbReference>
<gene>
    <name evidence="1" type="ORF">O6H91_15G050100</name>
</gene>
<dbReference type="EMBL" id="CM055106">
    <property type="protein sequence ID" value="KAJ7529431.1"/>
    <property type="molecule type" value="Genomic_DNA"/>
</dbReference>
<organism evidence="1 2">
    <name type="scientific">Diphasiastrum complanatum</name>
    <name type="common">Issler's clubmoss</name>
    <name type="synonym">Lycopodium complanatum</name>
    <dbReference type="NCBI Taxonomy" id="34168"/>
    <lineage>
        <taxon>Eukaryota</taxon>
        <taxon>Viridiplantae</taxon>
        <taxon>Streptophyta</taxon>
        <taxon>Embryophyta</taxon>
        <taxon>Tracheophyta</taxon>
        <taxon>Lycopodiopsida</taxon>
        <taxon>Lycopodiales</taxon>
        <taxon>Lycopodiaceae</taxon>
        <taxon>Lycopodioideae</taxon>
        <taxon>Diphasiastrum</taxon>
    </lineage>
</organism>
<keyword evidence="2" id="KW-1185">Reference proteome</keyword>
<accession>A0ACC2BI53</accession>
<reference evidence="2" key="1">
    <citation type="journal article" date="2024" name="Proc. Natl. Acad. Sci. U.S.A.">
        <title>Extraordinary preservation of gene collinearity over three hundred million years revealed in homosporous lycophytes.</title>
        <authorList>
            <person name="Li C."/>
            <person name="Wickell D."/>
            <person name="Kuo L.Y."/>
            <person name="Chen X."/>
            <person name="Nie B."/>
            <person name="Liao X."/>
            <person name="Peng D."/>
            <person name="Ji J."/>
            <person name="Jenkins J."/>
            <person name="Williams M."/>
            <person name="Shu S."/>
            <person name="Plott C."/>
            <person name="Barry K."/>
            <person name="Rajasekar S."/>
            <person name="Grimwood J."/>
            <person name="Han X."/>
            <person name="Sun S."/>
            <person name="Hou Z."/>
            <person name="He W."/>
            <person name="Dai G."/>
            <person name="Sun C."/>
            <person name="Schmutz J."/>
            <person name="Leebens-Mack J.H."/>
            <person name="Li F.W."/>
            <person name="Wang L."/>
        </authorList>
    </citation>
    <scope>NUCLEOTIDE SEQUENCE [LARGE SCALE GENOMIC DNA]</scope>
    <source>
        <strain evidence="2">cv. PW_Plant_1</strain>
    </source>
</reference>
<evidence type="ECO:0000313" key="1">
    <source>
        <dbReference type="EMBL" id="KAJ7529431.1"/>
    </source>
</evidence>